<protein>
    <recommendedName>
        <fullName evidence="6">PPM-type phosphatase domain-containing protein</fullName>
    </recommendedName>
</protein>
<keyword evidence="3 5" id="KW-0378">Hydrolase</keyword>
<dbReference type="OrthoDB" id="420076at2759"/>
<dbReference type="SMART" id="SM00332">
    <property type="entry name" value="PP2Cc"/>
    <property type="match status" value="1"/>
</dbReference>
<evidence type="ECO:0000256" key="1">
    <source>
        <dbReference type="ARBA" id="ARBA00004170"/>
    </source>
</evidence>
<sequence>MYSRAAYRANSPIEDRSIVKSYSNGDLFAGVFDGHGGWQVSNYLHRQLIESVRQRVNQNATTCDPLLGSQKNISEMLQDAFVQLDRDLAAQVQPAFNLGFGAVGRCGACALLVYIHDNVLSVANAGDTRCVLGSRKENGGTPALTAIALSNDHNAMSANEQEKLRREHPGEANVYKCRRSDSCYVKGALQPTRAFGDFTLKLSEFNGPPYVNGDRSAGRHIPPPYTPPYITSKPEVTTHLLTKQDAFVIIASDGLWDHVDNDEAVSIVEKMVIENKSDHAARALVENVLQKAATRKDTSISSILGLPPGPVRRRHHDDISVIVLYFDQESEIP</sequence>
<dbReference type="PROSITE" id="PS51746">
    <property type="entry name" value="PPM_2"/>
    <property type="match status" value="1"/>
</dbReference>
<evidence type="ECO:0000313" key="8">
    <source>
        <dbReference type="Proteomes" id="UP000053237"/>
    </source>
</evidence>
<dbReference type="PANTHER" id="PTHR13832">
    <property type="entry name" value="PROTEIN PHOSPHATASE 2C"/>
    <property type="match status" value="1"/>
</dbReference>
<gene>
    <name evidence="7" type="ORF">BN9_051860</name>
</gene>
<dbReference type="EMBL" id="CAIX01000069">
    <property type="protein sequence ID" value="CCI44377.1"/>
    <property type="molecule type" value="Genomic_DNA"/>
</dbReference>
<evidence type="ECO:0000259" key="6">
    <source>
        <dbReference type="PROSITE" id="PS51746"/>
    </source>
</evidence>
<keyword evidence="8" id="KW-1185">Reference proteome</keyword>
<dbReference type="Proteomes" id="UP000053237">
    <property type="component" value="Unassembled WGS sequence"/>
</dbReference>
<evidence type="ECO:0000313" key="7">
    <source>
        <dbReference type="EMBL" id="CCI44377.1"/>
    </source>
</evidence>
<evidence type="ECO:0000256" key="2">
    <source>
        <dbReference type="ARBA" id="ARBA00022723"/>
    </source>
</evidence>
<dbReference type="GO" id="GO:0046872">
    <property type="term" value="F:metal ion binding"/>
    <property type="evidence" value="ECO:0007669"/>
    <property type="project" value="UniProtKB-KW"/>
</dbReference>
<keyword evidence="4 5" id="KW-0904">Protein phosphatase</keyword>
<dbReference type="InterPro" id="IPR036457">
    <property type="entry name" value="PPM-type-like_dom_sf"/>
</dbReference>
<feature type="domain" description="PPM-type phosphatase" evidence="6">
    <location>
        <begin position="1"/>
        <end position="326"/>
    </location>
</feature>
<dbReference type="GO" id="GO:0004722">
    <property type="term" value="F:protein serine/threonine phosphatase activity"/>
    <property type="evidence" value="ECO:0007669"/>
    <property type="project" value="InterPro"/>
</dbReference>
<organism evidence="7 8">
    <name type="scientific">Albugo candida</name>
    <dbReference type="NCBI Taxonomy" id="65357"/>
    <lineage>
        <taxon>Eukaryota</taxon>
        <taxon>Sar</taxon>
        <taxon>Stramenopiles</taxon>
        <taxon>Oomycota</taxon>
        <taxon>Peronosporomycetes</taxon>
        <taxon>Albuginales</taxon>
        <taxon>Albuginaceae</taxon>
        <taxon>Albugo</taxon>
    </lineage>
</organism>
<dbReference type="InterPro" id="IPR015655">
    <property type="entry name" value="PP2C"/>
</dbReference>
<dbReference type="STRING" id="65357.A0A024GCZ9"/>
<reference evidence="7 8" key="1">
    <citation type="submission" date="2012-05" db="EMBL/GenBank/DDBJ databases">
        <title>Recombination and specialization in a pathogen metapopulation.</title>
        <authorList>
            <person name="Gardiner A."/>
            <person name="Kemen E."/>
            <person name="Schultz-Larsen T."/>
            <person name="MacLean D."/>
            <person name="Van Oosterhout C."/>
            <person name="Jones J.D.G."/>
        </authorList>
    </citation>
    <scope>NUCLEOTIDE SEQUENCE [LARGE SCALE GENOMIC DNA]</scope>
    <source>
        <strain evidence="7 8">Ac Nc2</strain>
    </source>
</reference>
<dbReference type="InterPro" id="IPR000222">
    <property type="entry name" value="PP2C_BS"/>
</dbReference>
<comment type="caution">
    <text evidence="7">The sequence shown here is derived from an EMBL/GenBank/DDBJ whole genome shotgun (WGS) entry which is preliminary data.</text>
</comment>
<dbReference type="Pfam" id="PF00481">
    <property type="entry name" value="PP2C"/>
    <property type="match status" value="1"/>
</dbReference>
<name>A0A024GCZ9_9STRA</name>
<keyword evidence="2" id="KW-0479">Metal-binding</keyword>
<dbReference type="InterPro" id="IPR001932">
    <property type="entry name" value="PPM-type_phosphatase-like_dom"/>
</dbReference>
<dbReference type="Gene3D" id="3.60.40.10">
    <property type="entry name" value="PPM-type phosphatase domain"/>
    <property type="match status" value="1"/>
</dbReference>
<evidence type="ECO:0000256" key="3">
    <source>
        <dbReference type="ARBA" id="ARBA00022801"/>
    </source>
</evidence>
<dbReference type="SUPFAM" id="SSF81606">
    <property type="entry name" value="PP2C-like"/>
    <property type="match status" value="1"/>
</dbReference>
<dbReference type="PROSITE" id="PS01032">
    <property type="entry name" value="PPM_1"/>
    <property type="match status" value="1"/>
</dbReference>
<dbReference type="AlphaFoldDB" id="A0A024GCZ9"/>
<evidence type="ECO:0000256" key="5">
    <source>
        <dbReference type="RuleBase" id="RU003465"/>
    </source>
</evidence>
<dbReference type="InParanoid" id="A0A024GCZ9"/>
<evidence type="ECO:0000256" key="4">
    <source>
        <dbReference type="ARBA" id="ARBA00022912"/>
    </source>
</evidence>
<dbReference type="CDD" id="cd00143">
    <property type="entry name" value="PP2Cc"/>
    <property type="match status" value="1"/>
</dbReference>
<accession>A0A024GCZ9</accession>
<comment type="similarity">
    <text evidence="5">Belongs to the PP2C family.</text>
</comment>
<dbReference type="PANTHER" id="PTHR13832:SF792">
    <property type="entry name" value="GM14286P"/>
    <property type="match status" value="1"/>
</dbReference>
<dbReference type="GO" id="GO:0016020">
    <property type="term" value="C:membrane"/>
    <property type="evidence" value="ECO:0007669"/>
    <property type="project" value="UniProtKB-SubCell"/>
</dbReference>
<proteinExistence type="inferred from homology"/>
<comment type="subcellular location">
    <subcellularLocation>
        <location evidence="1">Membrane</location>
        <topology evidence="1">Peripheral membrane protein</topology>
    </subcellularLocation>
</comment>